<organism evidence="3 4">
    <name type="scientific">Cupriavidus respiraculi</name>
    <dbReference type="NCBI Taxonomy" id="195930"/>
    <lineage>
        <taxon>Bacteria</taxon>
        <taxon>Pseudomonadati</taxon>
        <taxon>Pseudomonadota</taxon>
        <taxon>Betaproteobacteria</taxon>
        <taxon>Burkholderiales</taxon>
        <taxon>Burkholderiaceae</taxon>
        <taxon>Cupriavidus</taxon>
    </lineage>
</organism>
<dbReference type="EMBL" id="CAJZAH010000004">
    <property type="protein sequence ID" value="CAG9180075.1"/>
    <property type="molecule type" value="Genomic_DNA"/>
</dbReference>
<dbReference type="PROSITE" id="PS50164">
    <property type="entry name" value="GIY_YIG"/>
    <property type="match status" value="1"/>
</dbReference>
<dbReference type="Gene3D" id="3.40.1440.10">
    <property type="entry name" value="GIY-YIG endonuclease"/>
    <property type="match status" value="1"/>
</dbReference>
<sequence>MSQAVPWFLYLLECEGGSIYTGITTDVQRRFAEHQAGSGAKYTRSRRPLLILGTMSFEGRSEASRAEAAMKRLSATDKRAICLRLTQGAVLGVADLVPQRAAKPMA</sequence>
<keyword evidence="4" id="KW-1185">Reference proteome</keyword>
<dbReference type="CDD" id="cd10456">
    <property type="entry name" value="GIY-YIG_UPF0213"/>
    <property type="match status" value="1"/>
</dbReference>
<dbReference type="SUPFAM" id="SSF82771">
    <property type="entry name" value="GIY-YIG endonuclease"/>
    <property type="match status" value="1"/>
</dbReference>
<name>A0ABM8XIS1_9BURK</name>
<evidence type="ECO:0000313" key="3">
    <source>
        <dbReference type="EMBL" id="CAG9180075.1"/>
    </source>
</evidence>
<dbReference type="RefSeq" id="WP_224043603.1">
    <property type="nucleotide sequence ID" value="NZ_CAJZAH010000004.1"/>
</dbReference>
<evidence type="ECO:0000313" key="4">
    <source>
        <dbReference type="Proteomes" id="UP000721236"/>
    </source>
</evidence>
<dbReference type="Pfam" id="PF01541">
    <property type="entry name" value="GIY-YIG"/>
    <property type="match status" value="1"/>
</dbReference>
<gene>
    <name evidence="3" type="ORF">LMG21510_03980</name>
</gene>
<evidence type="ECO:0000259" key="2">
    <source>
        <dbReference type="PROSITE" id="PS50164"/>
    </source>
</evidence>
<dbReference type="PANTHER" id="PTHR34477">
    <property type="entry name" value="UPF0213 PROTEIN YHBQ"/>
    <property type="match status" value="1"/>
</dbReference>
<proteinExistence type="inferred from homology"/>
<dbReference type="InterPro" id="IPR035901">
    <property type="entry name" value="GIY-YIG_endonuc_sf"/>
</dbReference>
<dbReference type="Proteomes" id="UP000721236">
    <property type="component" value="Unassembled WGS sequence"/>
</dbReference>
<comment type="caution">
    <text evidence="3">The sequence shown here is derived from an EMBL/GenBank/DDBJ whole genome shotgun (WGS) entry which is preliminary data.</text>
</comment>
<evidence type="ECO:0000256" key="1">
    <source>
        <dbReference type="ARBA" id="ARBA00007435"/>
    </source>
</evidence>
<dbReference type="InterPro" id="IPR050190">
    <property type="entry name" value="UPF0213_domain"/>
</dbReference>
<feature type="domain" description="GIY-YIG" evidence="2">
    <location>
        <begin position="5"/>
        <end position="80"/>
    </location>
</feature>
<comment type="similarity">
    <text evidence="1">Belongs to the UPF0213 family.</text>
</comment>
<reference evidence="3 4" key="1">
    <citation type="submission" date="2021-08" db="EMBL/GenBank/DDBJ databases">
        <authorList>
            <person name="Peeters C."/>
        </authorList>
    </citation>
    <scope>NUCLEOTIDE SEQUENCE [LARGE SCALE GENOMIC DNA]</scope>
    <source>
        <strain evidence="3 4">LMG 21510</strain>
    </source>
</reference>
<dbReference type="InterPro" id="IPR000305">
    <property type="entry name" value="GIY-YIG_endonuc"/>
</dbReference>
<accession>A0ABM8XIS1</accession>
<dbReference type="PANTHER" id="PTHR34477:SF1">
    <property type="entry name" value="UPF0213 PROTEIN YHBQ"/>
    <property type="match status" value="1"/>
</dbReference>
<protein>
    <recommendedName>
        <fullName evidence="2">GIY-YIG domain-containing protein</fullName>
    </recommendedName>
</protein>